<dbReference type="PANTHER" id="PTHR47526">
    <property type="entry name" value="ATP-DEPENDENT DNA HELICASE"/>
    <property type="match status" value="1"/>
</dbReference>
<organism evidence="2 3">
    <name type="scientific">Priapulus caudatus</name>
    <name type="common">Priapulid worm</name>
    <dbReference type="NCBI Taxonomy" id="37621"/>
    <lineage>
        <taxon>Eukaryota</taxon>
        <taxon>Metazoa</taxon>
        <taxon>Ecdysozoa</taxon>
        <taxon>Scalidophora</taxon>
        <taxon>Priapulida</taxon>
        <taxon>Priapulimorpha</taxon>
        <taxon>Priapulimorphida</taxon>
        <taxon>Priapulidae</taxon>
        <taxon>Priapulus</taxon>
    </lineage>
</organism>
<dbReference type="SUPFAM" id="SSF52980">
    <property type="entry name" value="Restriction endonuclease-like"/>
    <property type="match status" value="1"/>
</dbReference>
<accession>A0ABM1EIA8</accession>
<feature type="compositionally biased region" description="Polar residues" evidence="1">
    <location>
        <begin position="321"/>
        <end position="332"/>
    </location>
</feature>
<dbReference type="Gene3D" id="3.90.320.10">
    <property type="match status" value="2"/>
</dbReference>
<gene>
    <name evidence="3" type="primary">LOC106812547</name>
</gene>
<proteinExistence type="predicted"/>
<keyword evidence="2" id="KW-1185">Reference proteome</keyword>
<evidence type="ECO:0000313" key="3">
    <source>
        <dbReference type="RefSeq" id="XP_014671929.1"/>
    </source>
</evidence>
<dbReference type="RefSeq" id="XP_014671929.1">
    <property type="nucleotide sequence ID" value="XM_014816443.1"/>
</dbReference>
<feature type="compositionally biased region" description="Polar residues" evidence="1">
    <location>
        <begin position="301"/>
        <end position="311"/>
    </location>
</feature>
<dbReference type="Proteomes" id="UP000695022">
    <property type="component" value="Unplaced"/>
</dbReference>
<sequence>MPPVVNIIDLNRFRITPVADPPIQKHLQDQYLDSQFPYSKEIIAQSYPLPIFKFTHPTLESTADDQFHDIRNKFVSSLVLSDEDIINIENITRGQSESEEWFEQRKGAVTGSKAIRIVNFYEHERSKPENIVSDIMQYNHDPDLSKKVPALAWGHEFPYIRVSPDAVFTCSCHGSKIVEVKCPYQYRNSDLNDIISQSQLDYVVSRDGQLSLRKKHHKGYYEQILMQQALSDIHVAEMLIWSKLGYVTVPVDYDVIYWDETVLPNLKSFFSEYVAAEIITGRVKKGYELYSDKLLAREIESSNNSTPLHNGTENKTRTRMDSQSNDGMQTACPSVEVESSPHVDDASVPSPASLDVEDAVQVAAVVDTVPTTDGHDTDKPTVGQVGNWVLGCTSYCKDSRAPNFSKVKDQLIACDCNLSCGPNTW</sequence>
<reference evidence="3" key="1">
    <citation type="submission" date="2025-08" db="UniProtKB">
        <authorList>
            <consortium name="RefSeq"/>
        </authorList>
    </citation>
    <scope>IDENTIFICATION</scope>
</reference>
<dbReference type="InterPro" id="IPR011604">
    <property type="entry name" value="PDDEXK-like_dom_sf"/>
</dbReference>
<dbReference type="CDD" id="cd22343">
    <property type="entry name" value="PDDEXK_lambda_exonuclease-like"/>
    <property type="match status" value="1"/>
</dbReference>
<evidence type="ECO:0000313" key="2">
    <source>
        <dbReference type="Proteomes" id="UP000695022"/>
    </source>
</evidence>
<name>A0ABM1EIA8_PRICU</name>
<dbReference type="PANTHER" id="PTHR47526:SF3">
    <property type="entry name" value="PHD-TYPE DOMAIN-CONTAINING PROTEIN"/>
    <property type="match status" value="1"/>
</dbReference>
<dbReference type="InterPro" id="IPR011335">
    <property type="entry name" value="Restrct_endonuc-II-like"/>
</dbReference>
<feature type="region of interest" description="Disordered" evidence="1">
    <location>
        <begin position="301"/>
        <end position="350"/>
    </location>
</feature>
<evidence type="ECO:0000256" key="1">
    <source>
        <dbReference type="SAM" id="MobiDB-lite"/>
    </source>
</evidence>
<dbReference type="GeneID" id="106812547"/>
<protein>
    <submittedName>
        <fullName evidence="3">Uncharacterized protein LOC106812547</fullName>
    </submittedName>
</protein>